<evidence type="ECO:0000313" key="2">
    <source>
        <dbReference type="Proteomes" id="UP001164506"/>
    </source>
</evidence>
<protein>
    <submittedName>
        <fullName evidence="1">YbaY family lipoprotein</fullName>
    </submittedName>
</protein>
<dbReference type="GeneID" id="95597868"/>
<sequence length="113" mass="11668">MTHTITGFVSLPSDTPAGTAASLVVEVHDVSLADAPSRVVGAQVQTDVRLSPGGRVPFHVNVPELDPSASYGLRVHIDRSGSGTLESGDLINTQAVPVRSESTKGLEAPVSLL</sequence>
<gene>
    <name evidence="1" type="ORF">LDH80_00450</name>
</gene>
<evidence type="ECO:0000313" key="1">
    <source>
        <dbReference type="EMBL" id="UZX19308.1"/>
    </source>
</evidence>
<keyword evidence="1" id="KW-0449">Lipoprotein</keyword>
<reference evidence="1" key="1">
    <citation type="submission" date="2021-09" db="EMBL/GenBank/DDBJ databases">
        <title>Complete genome sequence and metabolic characterization of Streptomyces tanashiensis DSM 731 the producer of antibacterial Kalafungin and diverse secondary metabolites.</title>
        <authorList>
            <person name="Abbasi M.N."/>
            <person name="Anwar M.N."/>
            <person name="Alam K."/>
            <person name="Shoaib M."/>
            <person name="Lin Z."/>
            <person name="Hayat M."/>
            <person name="Ali M.I."/>
            <person name="Malik H.M.T."/>
            <person name="Ahmed I."/>
            <person name="Li A."/>
            <person name="Hailong Wang H."/>
            <person name="Zhang Y."/>
        </authorList>
    </citation>
    <scope>NUCLEOTIDE SEQUENCE</scope>
    <source>
        <strain evidence="1">Kala</strain>
    </source>
</reference>
<organism evidence="1 2">
    <name type="scientific">Streptomyces tanashiensis</name>
    <dbReference type="NCBI Taxonomy" id="67367"/>
    <lineage>
        <taxon>Bacteria</taxon>
        <taxon>Bacillati</taxon>
        <taxon>Actinomycetota</taxon>
        <taxon>Actinomycetes</taxon>
        <taxon>Kitasatosporales</taxon>
        <taxon>Streptomycetaceae</taxon>
        <taxon>Streptomyces</taxon>
    </lineage>
</organism>
<dbReference type="Proteomes" id="UP001164506">
    <property type="component" value="Chromosome"/>
</dbReference>
<dbReference type="Pfam" id="PF09619">
    <property type="entry name" value="YscW"/>
    <property type="match status" value="1"/>
</dbReference>
<dbReference type="EMBL" id="CP084204">
    <property type="protein sequence ID" value="UZX19308.1"/>
    <property type="molecule type" value="Genomic_DNA"/>
</dbReference>
<keyword evidence="2" id="KW-1185">Reference proteome</keyword>
<dbReference type="RefSeq" id="WP_190102874.1">
    <property type="nucleotide sequence ID" value="NZ_BMUH01000004.1"/>
</dbReference>
<name>A0ABY6QQC7_9ACTN</name>
<proteinExistence type="predicted"/>
<dbReference type="InterPro" id="IPR039366">
    <property type="entry name" value="Pilotin"/>
</dbReference>
<accession>A0ABY6QQC7</accession>